<protein>
    <submittedName>
        <fullName evidence="1">Uncharacterized protein</fullName>
    </submittedName>
</protein>
<dbReference type="EMBL" id="GBRH01243755">
    <property type="protein sequence ID" value="JAD54140.1"/>
    <property type="molecule type" value="Transcribed_RNA"/>
</dbReference>
<reference evidence="1" key="2">
    <citation type="journal article" date="2015" name="Data Brief">
        <title>Shoot transcriptome of the giant reed, Arundo donax.</title>
        <authorList>
            <person name="Barrero R.A."/>
            <person name="Guerrero F.D."/>
            <person name="Moolhuijzen P."/>
            <person name="Goolsby J.A."/>
            <person name="Tidwell J."/>
            <person name="Bellgard S.E."/>
            <person name="Bellgard M.I."/>
        </authorList>
    </citation>
    <scope>NUCLEOTIDE SEQUENCE</scope>
    <source>
        <tissue evidence="1">Shoot tissue taken approximately 20 cm above the soil surface</tissue>
    </source>
</reference>
<accession>A0A0A9AZ23</accession>
<sequence length="26" mass="3316">MDRFVLKCTFLISQLHWIHKYSHRKQ</sequence>
<reference evidence="1" key="1">
    <citation type="submission" date="2014-09" db="EMBL/GenBank/DDBJ databases">
        <authorList>
            <person name="Magalhaes I.L.F."/>
            <person name="Oliveira U."/>
            <person name="Santos F.R."/>
            <person name="Vidigal T.H.D.A."/>
            <person name="Brescovit A.D."/>
            <person name="Santos A.J."/>
        </authorList>
    </citation>
    <scope>NUCLEOTIDE SEQUENCE</scope>
    <source>
        <tissue evidence="1">Shoot tissue taken approximately 20 cm above the soil surface</tissue>
    </source>
</reference>
<evidence type="ECO:0000313" key="1">
    <source>
        <dbReference type="EMBL" id="JAD54140.1"/>
    </source>
</evidence>
<organism evidence="1">
    <name type="scientific">Arundo donax</name>
    <name type="common">Giant reed</name>
    <name type="synonym">Donax arundinaceus</name>
    <dbReference type="NCBI Taxonomy" id="35708"/>
    <lineage>
        <taxon>Eukaryota</taxon>
        <taxon>Viridiplantae</taxon>
        <taxon>Streptophyta</taxon>
        <taxon>Embryophyta</taxon>
        <taxon>Tracheophyta</taxon>
        <taxon>Spermatophyta</taxon>
        <taxon>Magnoliopsida</taxon>
        <taxon>Liliopsida</taxon>
        <taxon>Poales</taxon>
        <taxon>Poaceae</taxon>
        <taxon>PACMAD clade</taxon>
        <taxon>Arundinoideae</taxon>
        <taxon>Arundineae</taxon>
        <taxon>Arundo</taxon>
    </lineage>
</organism>
<proteinExistence type="predicted"/>
<name>A0A0A9AZ23_ARUDO</name>
<dbReference type="AlphaFoldDB" id="A0A0A9AZ23"/>